<keyword evidence="4" id="KW-1185">Reference proteome</keyword>
<evidence type="ECO:0000313" key="3">
    <source>
        <dbReference type="EMBL" id="EOY11380.1"/>
    </source>
</evidence>
<dbReference type="SUPFAM" id="SSF49764">
    <property type="entry name" value="HSP20-like chaperones"/>
    <property type="match status" value="1"/>
</dbReference>
<protein>
    <submittedName>
        <fullName evidence="3">HSP20-like chaperones superfamily protein, putative isoform 2</fullName>
    </submittedName>
</protein>
<dbReference type="AlphaFoldDB" id="A0A061F216"/>
<sequence length="262" mass="28950">APNHFQRSPTLSDPRYFGKSHWPRDGKLNDYRFFHNGNHDENSLKYYQPCSHQVTLSMASPMRFERTKSENNEPNRMNPQQPVLDVAPLNCVPYIGPLNPGDMFSSPTKEQTKASETIGPAMIFLPSQSTREELDNMMANTKYGVALTGAAATGAIGPVRGLRDISDLEDSYFFRVNVPGASMEKGDFSCDIEPDGTVVIKGISTTGEKVVYWGSLVFDMLTQNLGPLGPFTISFQLPGPVNPQEVVSRLADGIFEAIVKKK</sequence>
<evidence type="ECO:0000313" key="4">
    <source>
        <dbReference type="Proteomes" id="UP000026915"/>
    </source>
</evidence>
<comment type="similarity">
    <text evidence="1">Belongs to the small heat shock protein (HSP20) family.</text>
</comment>
<evidence type="ECO:0000256" key="1">
    <source>
        <dbReference type="PROSITE-ProRule" id="PRU00285"/>
    </source>
</evidence>
<dbReference type="Proteomes" id="UP000026915">
    <property type="component" value="Chromosome 5"/>
</dbReference>
<dbReference type="OMA" id="GHFSITF"/>
<dbReference type="PANTHER" id="PTHR34661:SF8">
    <property type="entry name" value="ALPHA-CRYSTALLIN DOMAIN-CONTAINING PROTEIN 22.3"/>
    <property type="match status" value="1"/>
</dbReference>
<accession>A0A061F216</accession>
<feature type="domain" description="SHSP" evidence="2">
    <location>
        <begin position="150"/>
        <end position="262"/>
    </location>
</feature>
<organism evidence="3 4">
    <name type="scientific">Theobroma cacao</name>
    <name type="common">Cacao</name>
    <name type="synonym">Cocoa</name>
    <dbReference type="NCBI Taxonomy" id="3641"/>
    <lineage>
        <taxon>Eukaryota</taxon>
        <taxon>Viridiplantae</taxon>
        <taxon>Streptophyta</taxon>
        <taxon>Embryophyta</taxon>
        <taxon>Tracheophyta</taxon>
        <taxon>Spermatophyta</taxon>
        <taxon>Magnoliopsida</taxon>
        <taxon>eudicotyledons</taxon>
        <taxon>Gunneridae</taxon>
        <taxon>Pentapetalae</taxon>
        <taxon>rosids</taxon>
        <taxon>malvids</taxon>
        <taxon>Malvales</taxon>
        <taxon>Malvaceae</taxon>
        <taxon>Byttnerioideae</taxon>
        <taxon>Theobroma</taxon>
    </lineage>
</organism>
<name>A0A061F216_THECC</name>
<feature type="non-terminal residue" evidence="3">
    <location>
        <position position="1"/>
    </location>
</feature>
<dbReference type="InterPro" id="IPR039321">
    <property type="entry name" value="IDM2/3-like"/>
</dbReference>
<dbReference type="PROSITE" id="PS01031">
    <property type="entry name" value="SHSP"/>
    <property type="match status" value="1"/>
</dbReference>
<dbReference type="InterPro" id="IPR002068">
    <property type="entry name" value="A-crystallin/Hsp20_dom"/>
</dbReference>
<dbReference type="CDD" id="cd06464">
    <property type="entry name" value="ACD_sHsps-like"/>
    <property type="match status" value="1"/>
</dbReference>
<dbReference type="InterPro" id="IPR008978">
    <property type="entry name" value="HSP20-like_chaperone"/>
</dbReference>
<dbReference type="Gramene" id="EOY11380">
    <property type="protein sequence ID" value="EOY11380"/>
    <property type="gene ID" value="TCM_026583"/>
</dbReference>
<evidence type="ECO:0000259" key="2">
    <source>
        <dbReference type="PROSITE" id="PS01031"/>
    </source>
</evidence>
<dbReference type="GO" id="GO:0005634">
    <property type="term" value="C:nucleus"/>
    <property type="evidence" value="ECO:0000318"/>
    <property type="project" value="GO_Central"/>
</dbReference>
<gene>
    <name evidence="3" type="ORF">TCM_026583</name>
</gene>
<reference evidence="3 4" key="1">
    <citation type="journal article" date="2013" name="Genome Biol.">
        <title>The genome sequence of the most widely cultivated cacao type and its use to identify candidate genes regulating pod color.</title>
        <authorList>
            <person name="Motamayor J.C."/>
            <person name="Mockaitis K."/>
            <person name="Schmutz J."/>
            <person name="Haiminen N."/>
            <person name="Iii D.L."/>
            <person name="Cornejo O."/>
            <person name="Findley S.D."/>
            <person name="Zheng P."/>
            <person name="Utro F."/>
            <person name="Royaert S."/>
            <person name="Saski C."/>
            <person name="Jenkins J."/>
            <person name="Podicheti R."/>
            <person name="Zhao M."/>
            <person name="Scheffler B.E."/>
            <person name="Stack J.C."/>
            <person name="Feltus F.A."/>
            <person name="Mustiga G.M."/>
            <person name="Amores F."/>
            <person name="Phillips W."/>
            <person name="Marelli J.P."/>
            <person name="May G.D."/>
            <person name="Shapiro H."/>
            <person name="Ma J."/>
            <person name="Bustamante C.D."/>
            <person name="Schnell R.J."/>
            <person name="Main D."/>
            <person name="Gilbert D."/>
            <person name="Parida L."/>
            <person name="Kuhn D.N."/>
        </authorList>
    </citation>
    <scope>NUCLEOTIDE SEQUENCE [LARGE SCALE GENOMIC DNA]</scope>
    <source>
        <strain evidence="4">cv. Matina 1-6</strain>
    </source>
</reference>
<dbReference type="PANTHER" id="PTHR34661">
    <property type="entry name" value="INCREASED DNA METHYLATION 3"/>
    <property type="match status" value="1"/>
</dbReference>
<dbReference type="eggNOG" id="ENOG502RZDC">
    <property type="taxonomic scope" value="Eukaryota"/>
</dbReference>
<proteinExistence type="inferred from homology"/>
<dbReference type="EMBL" id="CM001883">
    <property type="protein sequence ID" value="EOY11380.1"/>
    <property type="molecule type" value="Genomic_DNA"/>
</dbReference>
<dbReference type="Gene3D" id="2.60.40.790">
    <property type="match status" value="1"/>
</dbReference>